<comment type="caution">
    <text evidence="1">The sequence shown here is derived from an EMBL/GenBank/DDBJ whole genome shotgun (WGS) entry which is preliminary data.</text>
</comment>
<evidence type="ECO:0000313" key="1">
    <source>
        <dbReference type="EMBL" id="GGI01791.1"/>
    </source>
</evidence>
<keyword evidence="2" id="KW-1185">Reference proteome</keyword>
<organism evidence="1 2">
    <name type="scientific">Arthrobacter liuii</name>
    <dbReference type="NCBI Taxonomy" id="1476996"/>
    <lineage>
        <taxon>Bacteria</taxon>
        <taxon>Bacillati</taxon>
        <taxon>Actinomycetota</taxon>
        <taxon>Actinomycetes</taxon>
        <taxon>Micrococcales</taxon>
        <taxon>Micrococcaceae</taxon>
        <taxon>Arthrobacter</taxon>
    </lineage>
</organism>
<dbReference type="Proteomes" id="UP000643279">
    <property type="component" value="Unassembled WGS sequence"/>
</dbReference>
<dbReference type="RefSeq" id="WP_188573465.1">
    <property type="nucleotide sequence ID" value="NZ_BMFW01000038.1"/>
</dbReference>
<evidence type="ECO:0000313" key="2">
    <source>
        <dbReference type="Proteomes" id="UP000643279"/>
    </source>
</evidence>
<protein>
    <recommendedName>
        <fullName evidence="3">DNA primase/nucleoside triphosphatase C-terminal domain-containing protein</fullName>
    </recommendedName>
</protein>
<gene>
    <name evidence="1" type="ORF">GCM10007170_42040</name>
</gene>
<dbReference type="EMBL" id="BMFW01000038">
    <property type="protein sequence ID" value="GGI01791.1"/>
    <property type="molecule type" value="Genomic_DNA"/>
</dbReference>
<accession>A0ABQ2B1Q2</accession>
<sequence length="85" mass="9359">MSRQHFEAFVSQAIDEEKDKDTGLGTDELYGLYTSWCLLNNEEPQPPAMLWEALKAHNITPGNNHVGMKGPAAADYIISSAPNLV</sequence>
<reference evidence="2" key="1">
    <citation type="journal article" date="2019" name="Int. J. Syst. Evol. Microbiol.">
        <title>The Global Catalogue of Microorganisms (GCM) 10K type strain sequencing project: providing services to taxonomists for standard genome sequencing and annotation.</title>
        <authorList>
            <consortium name="The Broad Institute Genomics Platform"/>
            <consortium name="The Broad Institute Genome Sequencing Center for Infectious Disease"/>
            <person name="Wu L."/>
            <person name="Ma J."/>
        </authorList>
    </citation>
    <scope>NUCLEOTIDE SEQUENCE [LARGE SCALE GENOMIC DNA]</scope>
    <source>
        <strain evidence="2">CGMCC 1.12778</strain>
    </source>
</reference>
<proteinExistence type="predicted"/>
<evidence type="ECO:0008006" key="3">
    <source>
        <dbReference type="Google" id="ProtNLM"/>
    </source>
</evidence>
<name>A0ABQ2B1Q2_9MICC</name>